<sequence>MKSGCAIGFLLISSTRLLAHDPITTPLTWSKEISRILERRCLGCHQPGGKAPFTLTTYEDARPWAVAIREEVSNRTMPPWNAVKGFGTFRNDMALTQEEIQTITDWVNGGAPEGDPKLASGVIPHAYHPEELPRGAVETPAGTFSFTATLMGIRIAAMPKGTEAHLLLHQPDGTRTPLLWIRQFQPAAPRLYLLAEPITAQPGARIVISTAVQPNATVRFLAVVERSKAAPAHARTPAPTGE</sequence>
<proteinExistence type="predicted"/>
<dbReference type="GO" id="GO:0009055">
    <property type="term" value="F:electron transfer activity"/>
    <property type="evidence" value="ECO:0007669"/>
    <property type="project" value="InterPro"/>
</dbReference>
<dbReference type="InterPro" id="IPR036909">
    <property type="entry name" value="Cyt_c-like_dom_sf"/>
</dbReference>
<evidence type="ECO:0000313" key="2">
    <source>
        <dbReference type="Proteomes" id="UP000593892"/>
    </source>
</evidence>
<reference evidence="1 2" key="1">
    <citation type="submission" date="2020-10" db="EMBL/GenBank/DDBJ databases">
        <title>Complete genome sequence of Paludibaculum fermentans P105T, a facultatively anaerobic acidobacterium capable of dissimilatory Fe(III) reduction.</title>
        <authorList>
            <person name="Dedysh S.N."/>
            <person name="Beletsky A.V."/>
            <person name="Kulichevskaya I.S."/>
            <person name="Mardanov A.V."/>
            <person name="Ravin N.V."/>
        </authorList>
    </citation>
    <scope>NUCLEOTIDE SEQUENCE [LARGE SCALE GENOMIC DNA]</scope>
    <source>
        <strain evidence="1 2">P105</strain>
    </source>
</reference>
<accession>A0A7S7NNE8</accession>
<gene>
    <name evidence="1" type="ORF">IRI77_28760</name>
</gene>
<protein>
    <recommendedName>
        <fullName evidence="3">Cytochrome c domain-containing protein</fullName>
    </recommendedName>
</protein>
<dbReference type="GO" id="GO:0020037">
    <property type="term" value="F:heme binding"/>
    <property type="evidence" value="ECO:0007669"/>
    <property type="project" value="InterPro"/>
</dbReference>
<dbReference type="Proteomes" id="UP000593892">
    <property type="component" value="Chromosome"/>
</dbReference>
<dbReference type="EMBL" id="CP063849">
    <property type="protein sequence ID" value="QOY86745.1"/>
    <property type="molecule type" value="Genomic_DNA"/>
</dbReference>
<organism evidence="1 2">
    <name type="scientific">Paludibaculum fermentans</name>
    <dbReference type="NCBI Taxonomy" id="1473598"/>
    <lineage>
        <taxon>Bacteria</taxon>
        <taxon>Pseudomonadati</taxon>
        <taxon>Acidobacteriota</taxon>
        <taxon>Terriglobia</taxon>
        <taxon>Bryobacterales</taxon>
        <taxon>Bryobacteraceae</taxon>
        <taxon>Paludibaculum</taxon>
    </lineage>
</organism>
<name>A0A7S7NNE8_PALFE</name>
<dbReference type="SUPFAM" id="SSF46626">
    <property type="entry name" value="Cytochrome c"/>
    <property type="match status" value="1"/>
</dbReference>
<evidence type="ECO:0000313" key="1">
    <source>
        <dbReference type="EMBL" id="QOY86745.1"/>
    </source>
</evidence>
<keyword evidence="2" id="KW-1185">Reference proteome</keyword>
<evidence type="ECO:0008006" key="3">
    <source>
        <dbReference type="Google" id="ProtNLM"/>
    </source>
</evidence>
<dbReference type="KEGG" id="pfer:IRI77_28760"/>
<dbReference type="AlphaFoldDB" id="A0A7S7NNE8"/>
<dbReference type="RefSeq" id="WP_194448414.1">
    <property type="nucleotide sequence ID" value="NZ_CP063849.1"/>
</dbReference>